<reference evidence="1" key="1">
    <citation type="submission" date="2021-02" db="EMBL/GenBank/DDBJ databases">
        <authorList>
            <consortium name="DOE Joint Genome Institute"/>
            <person name="Ahrendt S."/>
            <person name="Looney B.P."/>
            <person name="Miyauchi S."/>
            <person name="Morin E."/>
            <person name="Drula E."/>
            <person name="Courty P.E."/>
            <person name="Chicoki N."/>
            <person name="Fauchery L."/>
            <person name="Kohler A."/>
            <person name="Kuo A."/>
            <person name="Labutti K."/>
            <person name="Pangilinan J."/>
            <person name="Lipzen A."/>
            <person name="Riley R."/>
            <person name="Andreopoulos W."/>
            <person name="He G."/>
            <person name="Johnson J."/>
            <person name="Barry K.W."/>
            <person name="Grigoriev I.V."/>
            <person name="Nagy L."/>
            <person name="Hibbett D."/>
            <person name="Henrissat B."/>
            <person name="Matheny P.B."/>
            <person name="Labbe J."/>
            <person name="Martin F."/>
        </authorList>
    </citation>
    <scope>NUCLEOTIDE SEQUENCE</scope>
    <source>
        <strain evidence="1">FP105234-sp</strain>
    </source>
</reference>
<keyword evidence="2" id="KW-1185">Reference proteome</keyword>
<gene>
    <name evidence="1" type="ORF">FA95DRAFT_1563115</name>
</gene>
<name>A0ACB8RI69_9AGAM</name>
<organism evidence="1 2">
    <name type="scientific">Auriscalpium vulgare</name>
    <dbReference type="NCBI Taxonomy" id="40419"/>
    <lineage>
        <taxon>Eukaryota</taxon>
        <taxon>Fungi</taxon>
        <taxon>Dikarya</taxon>
        <taxon>Basidiomycota</taxon>
        <taxon>Agaricomycotina</taxon>
        <taxon>Agaricomycetes</taxon>
        <taxon>Russulales</taxon>
        <taxon>Auriscalpiaceae</taxon>
        <taxon>Auriscalpium</taxon>
    </lineage>
</organism>
<sequence>MMDSGQNEQRHRPLQKDIRVLRAVEDLATCSYTFSELLSRVQAAVCPHTSVLSLIVLTGPRCQIDRLNLEGCANLDQWVSELDKRIEGILPQRLSHVIRIQLEFGSQSSTAQMRWQLLTAKSSHCQ</sequence>
<evidence type="ECO:0000313" key="2">
    <source>
        <dbReference type="Proteomes" id="UP000814033"/>
    </source>
</evidence>
<comment type="caution">
    <text evidence="1">The sequence shown here is derived from an EMBL/GenBank/DDBJ whole genome shotgun (WGS) entry which is preliminary data.</text>
</comment>
<dbReference type="Proteomes" id="UP000814033">
    <property type="component" value="Unassembled WGS sequence"/>
</dbReference>
<dbReference type="EMBL" id="MU276010">
    <property type="protein sequence ID" value="KAI0043634.1"/>
    <property type="molecule type" value="Genomic_DNA"/>
</dbReference>
<reference evidence="1" key="2">
    <citation type="journal article" date="2022" name="New Phytol.">
        <title>Evolutionary transition to the ectomycorrhizal habit in the genomes of a hyperdiverse lineage of mushroom-forming fungi.</title>
        <authorList>
            <person name="Looney B."/>
            <person name="Miyauchi S."/>
            <person name="Morin E."/>
            <person name="Drula E."/>
            <person name="Courty P.E."/>
            <person name="Kohler A."/>
            <person name="Kuo A."/>
            <person name="LaButti K."/>
            <person name="Pangilinan J."/>
            <person name="Lipzen A."/>
            <person name="Riley R."/>
            <person name="Andreopoulos W."/>
            <person name="He G."/>
            <person name="Johnson J."/>
            <person name="Nolan M."/>
            <person name="Tritt A."/>
            <person name="Barry K.W."/>
            <person name="Grigoriev I.V."/>
            <person name="Nagy L.G."/>
            <person name="Hibbett D."/>
            <person name="Henrissat B."/>
            <person name="Matheny P.B."/>
            <person name="Labbe J."/>
            <person name="Martin F.M."/>
        </authorList>
    </citation>
    <scope>NUCLEOTIDE SEQUENCE</scope>
    <source>
        <strain evidence="1">FP105234-sp</strain>
    </source>
</reference>
<evidence type="ECO:0000313" key="1">
    <source>
        <dbReference type="EMBL" id="KAI0043634.1"/>
    </source>
</evidence>
<accession>A0ACB8RI69</accession>
<protein>
    <submittedName>
        <fullName evidence="1">Uncharacterized protein</fullName>
    </submittedName>
</protein>
<proteinExistence type="predicted"/>